<dbReference type="NCBIfam" id="NF037970">
    <property type="entry name" value="vanZ_1"/>
    <property type="match status" value="1"/>
</dbReference>
<feature type="transmembrane region" description="Helical" evidence="1">
    <location>
        <begin position="9"/>
        <end position="27"/>
    </location>
</feature>
<comment type="caution">
    <text evidence="3">The sequence shown here is derived from an EMBL/GenBank/DDBJ whole genome shotgun (WGS) entry which is preliminary data.</text>
</comment>
<dbReference type="EMBL" id="MHKQ01000021">
    <property type="protein sequence ID" value="OGY93486.1"/>
    <property type="molecule type" value="Genomic_DNA"/>
</dbReference>
<gene>
    <name evidence="3" type="ORF">A2406_01140</name>
</gene>
<feature type="transmembrane region" description="Helical" evidence="1">
    <location>
        <begin position="103"/>
        <end position="120"/>
    </location>
</feature>
<proteinExistence type="predicted"/>
<dbReference type="PANTHER" id="PTHR28008:SF1">
    <property type="entry name" value="DOMAIN PROTEIN, PUTATIVE (AFU_ORTHOLOGUE AFUA_3G10980)-RELATED"/>
    <property type="match status" value="1"/>
</dbReference>
<dbReference type="Proteomes" id="UP000177626">
    <property type="component" value="Unassembled WGS sequence"/>
</dbReference>
<feature type="transmembrane region" description="Helical" evidence="1">
    <location>
        <begin position="47"/>
        <end position="64"/>
    </location>
</feature>
<evidence type="ECO:0000313" key="3">
    <source>
        <dbReference type="EMBL" id="OGY93486.1"/>
    </source>
</evidence>
<reference evidence="3 4" key="1">
    <citation type="journal article" date="2016" name="Nat. Commun.">
        <title>Thousands of microbial genomes shed light on interconnected biogeochemical processes in an aquifer system.</title>
        <authorList>
            <person name="Anantharaman K."/>
            <person name="Brown C.T."/>
            <person name="Hug L.A."/>
            <person name="Sharon I."/>
            <person name="Castelle C.J."/>
            <person name="Probst A.J."/>
            <person name="Thomas B.C."/>
            <person name="Singh A."/>
            <person name="Wilkins M.J."/>
            <person name="Karaoz U."/>
            <person name="Brodie E.L."/>
            <person name="Williams K.H."/>
            <person name="Hubbard S.S."/>
            <person name="Banfield J.F."/>
        </authorList>
    </citation>
    <scope>NUCLEOTIDE SEQUENCE [LARGE SCALE GENOMIC DNA]</scope>
</reference>
<feature type="transmembrane region" description="Helical" evidence="1">
    <location>
        <begin position="71"/>
        <end position="91"/>
    </location>
</feature>
<protein>
    <recommendedName>
        <fullName evidence="2">VanZ-like domain-containing protein</fullName>
    </recommendedName>
</protein>
<dbReference type="PANTHER" id="PTHR28008">
    <property type="entry name" value="DOMAIN PROTEIN, PUTATIVE (AFU_ORTHOLOGUE AFUA_3G10980)-RELATED"/>
    <property type="match status" value="1"/>
</dbReference>
<feature type="domain" description="VanZ-like" evidence="2">
    <location>
        <begin position="12"/>
        <end position="119"/>
    </location>
</feature>
<accession>A0A1G2BX27</accession>
<dbReference type="Pfam" id="PF04892">
    <property type="entry name" value="VanZ"/>
    <property type="match status" value="1"/>
</dbReference>
<keyword evidence="1" id="KW-0472">Membrane</keyword>
<keyword evidence="1" id="KW-1133">Transmembrane helix</keyword>
<sequence length="130" mass="14949">MLSSKQKKQLLFLLLAALWGYLIFYLSNTPDLASNLAPQYDFVLRKLAHIFVFSVLTYLVASSFDSQKRHYLLFVIIAAIVYALVDEVHQSFVQGRVGSSRDILVDSVGVYLGIWFYKVHSAHRFLKFIK</sequence>
<evidence type="ECO:0000256" key="1">
    <source>
        <dbReference type="SAM" id="Phobius"/>
    </source>
</evidence>
<name>A0A1G2BX27_9BACT</name>
<dbReference type="AlphaFoldDB" id="A0A1G2BX27"/>
<evidence type="ECO:0000313" key="4">
    <source>
        <dbReference type="Proteomes" id="UP000177626"/>
    </source>
</evidence>
<organism evidence="3 4">
    <name type="scientific">Candidatus Komeilibacteria bacterium RIFOXYC1_FULL_37_11</name>
    <dbReference type="NCBI Taxonomy" id="1798555"/>
    <lineage>
        <taxon>Bacteria</taxon>
        <taxon>Candidatus Komeiliibacteriota</taxon>
    </lineage>
</organism>
<evidence type="ECO:0000259" key="2">
    <source>
        <dbReference type="Pfam" id="PF04892"/>
    </source>
</evidence>
<keyword evidence="1" id="KW-0812">Transmembrane</keyword>
<dbReference type="InterPro" id="IPR006976">
    <property type="entry name" value="VanZ-like"/>
</dbReference>